<keyword evidence="1" id="KW-0812">Transmembrane</keyword>
<organism evidence="2 3">
    <name type="scientific">Galactobacter caseinivorans</name>
    <dbReference type="NCBI Taxonomy" id="2676123"/>
    <lineage>
        <taxon>Bacteria</taxon>
        <taxon>Bacillati</taxon>
        <taxon>Actinomycetota</taxon>
        <taxon>Actinomycetes</taxon>
        <taxon>Micrococcales</taxon>
        <taxon>Micrococcaceae</taxon>
        <taxon>Galactobacter</taxon>
    </lineage>
</organism>
<reference evidence="2 3" key="1">
    <citation type="submission" date="2018-07" db="EMBL/GenBank/DDBJ databases">
        <title>Arthrobacter sp. nov., isolated from raw cow's milk with high bacterial count.</title>
        <authorList>
            <person name="Hahne J."/>
            <person name="Isele D."/>
            <person name="Lipski A."/>
        </authorList>
    </citation>
    <scope>NUCLEOTIDE SEQUENCE [LARGE SCALE GENOMIC DNA]</scope>
    <source>
        <strain evidence="2 3">JZ R-183</strain>
    </source>
</reference>
<dbReference type="InterPro" id="IPR027417">
    <property type="entry name" value="P-loop_NTPase"/>
</dbReference>
<comment type="caution">
    <text evidence="2">The sequence shown here is derived from an EMBL/GenBank/DDBJ whole genome shotgun (WGS) entry which is preliminary data.</text>
</comment>
<accession>A0A496PMJ7</accession>
<evidence type="ECO:0000313" key="3">
    <source>
        <dbReference type="Proteomes" id="UP000273119"/>
    </source>
</evidence>
<keyword evidence="1" id="KW-1133">Transmembrane helix</keyword>
<dbReference type="Gene3D" id="3.40.50.300">
    <property type="entry name" value="P-loop containing nucleotide triphosphate hydrolases"/>
    <property type="match status" value="1"/>
</dbReference>
<dbReference type="EMBL" id="QQXL01000001">
    <property type="protein sequence ID" value="RKW71758.1"/>
    <property type="molecule type" value="Genomic_DNA"/>
</dbReference>
<evidence type="ECO:0008006" key="4">
    <source>
        <dbReference type="Google" id="ProtNLM"/>
    </source>
</evidence>
<evidence type="ECO:0000256" key="1">
    <source>
        <dbReference type="SAM" id="Phobius"/>
    </source>
</evidence>
<dbReference type="Proteomes" id="UP000273119">
    <property type="component" value="Unassembled WGS sequence"/>
</dbReference>
<name>A0A496PMJ7_9MICC</name>
<keyword evidence="3" id="KW-1185">Reference proteome</keyword>
<proteinExistence type="predicted"/>
<evidence type="ECO:0000313" key="2">
    <source>
        <dbReference type="EMBL" id="RKW71758.1"/>
    </source>
</evidence>
<keyword evidence="1" id="KW-0472">Membrane</keyword>
<protein>
    <recommendedName>
        <fullName evidence="4">Terminase</fullName>
    </recommendedName>
</protein>
<gene>
    <name evidence="2" type="ORF">DWQ67_02720</name>
</gene>
<dbReference type="AlphaFoldDB" id="A0A496PMJ7"/>
<sequence>MDALEYVPDEWQADAVRSWLRRGPDDLWCASTWGLTVPRQNGKNGTLEIVEIYLTVMLGLKILHTAHHLGTARKAFKRLRHFFGEQVNDPNAKFPALNKLVVEIRKTNGQEAIVLANGGCIEVGARTGGAGRGSSFDVLVVDEAQEYEPDEQEALEATVSASPSGDPVIIYMGTPPAVISERGEPFVRVRDAAVTGEDDRCAWVEHSARGDVDKMTEAELRVFVRDRKNWAEANPALGGRIKERTVEGESKRFAPRSFARERLNMWPTPKASQRAAVDIAKWNKLALGEGVEPDPEWPLAAFGVDMNPERTQVTICAATFADDWVHLELAADTAFSRDGTTALVEWLWSHAGRRTPVVLDAYSPARDILEVPLRKRGMTENLYILDGKEFTQACALTRQAIEVDRSVSHYSQEQLDTSIEHAAAEPLKNFPGAFRWVRQSLDVPLAPFMAATYAYFGAIKFARRRRSRSARKPRGAVVF</sequence>
<feature type="transmembrane region" description="Helical" evidence="1">
    <location>
        <begin position="445"/>
        <end position="462"/>
    </location>
</feature>